<reference evidence="3" key="1">
    <citation type="submission" date="2023-01" db="EMBL/GenBank/DDBJ databases">
        <title>Xenophilus mangrovi sp. nov., isolated from soil of Mangrove nature reserve.</title>
        <authorList>
            <person name="Xu S."/>
            <person name="Liu Z."/>
            <person name="Xu Y."/>
        </authorList>
    </citation>
    <scope>NUCLEOTIDE SEQUENCE</scope>
    <source>
        <strain evidence="3">YW8</strain>
    </source>
</reference>
<dbReference type="Pfam" id="PF14331">
    <property type="entry name" value="IcmF-related_N"/>
    <property type="match status" value="1"/>
</dbReference>
<keyword evidence="1" id="KW-0472">Membrane</keyword>
<dbReference type="EMBL" id="JAQIPB010000011">
    <property type="protein sequence ID" value="MDA7418785.1"/>
    <property type="molecule type" value="Genomic_DNA"/>
</dbReference>
<feature type="domain" description="Type VI secretion system component TssM1 N-terminal" evidence="2">
    <location>
        <begin position="149"/>
        <end position="337"/>
    </location>
</feature>
<comment type="caution">
    <text evidence="3">The sequence shown here is derived from an EMBL/GenBank/DDBJ whole genome shotgun (WGS) entry which is preliminary data.</text>
</comment>
<evidence type="ECO:0000259" key="2">
    <source>
        <dbReference type="Pfam" id="PF14331"/>
    </source>
</evidence>
<keyword evidence="1" id="KW-0812">Transmembrane</keyword>
<dbReference type="RefSeq" id="WP_271429994.1">
    <property type="nucleotide sequence ID" value="NZ_JAQIPB010000011.1"/>
</dbReference>
<evidence type="ECO:0000256" key="1">
    <source>
        <dbReference type="SAM" id="Phobius"/>
    </source>
</evidence>
<keyword evidence="4" id="KW-1185">Reference proteome</keyword>
<dbReference type="Proteomes" id="UP001212602">
    <property type="component" value="Unassembled WGS sequence"/>
</dbReference>
<dbReference type="PANTHER" id="PTHR36153">
    <property type="entry name" value="INNER MEMBRANE PROTEIN-RELATED"/>
    <property type="match status" value="1"/>
</dbReference>
<name>A0AAE3N9Z3_9BURK</name>
<evidence type="ECO:0000313" key="3">
    <source>
        <dbReference type="EMBL" id="MDA7418785.1"/>
    </source>
</evidence>
<proteinExistence type="predicted"/>
<accession>A0AAE3N9Z3</accession>
<gene>
    <name evidence="3" type="ORF">PGB34_20620</name>
</gene>
<dbReference type="AlphaFoldDB" id="A0AAE3N9Z3"/>
<dbReference type="PANTHER" id="PTHR36153:SF1">
    <property type="entry name" value="TYPE VI SECRETION SYSTEM COMPONENT TSSM1"/>
    <property type="match status" value="1"/>
</dbReference>
<keyword evidence="1" id="KW-1133">Transmembrane helix</keyword>
<feature type="transmembrane region" description="Helical" evidence="1">
    <location>
        <begin position="6"/>
        <end position="24"/>
    </location>
</feature>
<sequence>MNEIGLAGLGAMGAGIALLGWLAWREGWLGALIRWRRWHERLTAARRRGQTASAPSVRALRAAITTPADLETTWQPLPHPPHHALPRLLWVGDAASALPALLSAVAPEGPVKEARVADEEPFWRWWWLPQQVAIEVCPPAPPPEAQQDLLWLHALRTLAQTQPQRPLEGMVLCISVALLRADPKVAETLMQLLARRAHESATLLSPRLPLYLLVTGLQDLPGYGTVRAATPAPVLQQAFGWRAPPEPVPQPWQAAHDTWQPALHAWRLGLMARSSQARERHDIHRFAEALLALTPGLHRLEQALALQAGTGPRLQGLYFTASAPQPAFLADLFERFLNASDARVN</sequence>
<dbReference type="InterPro" id="IPR053156">
    <property type="entry name" value="T6SS_TssM-like"/>
</dbReference>
<evidence type="ECO:0000313" key="4">
    <source>
        <dbReference type="Proteomes" id="UP001212602"/>
    </source>
</evidence>
<organism evidence="3 4">
    <name type="scientific">Xenophilus arseniciresistens</name>
    <dbReference type="NCBI Taxonomy" id="1283306"/>
    <lineage>
        <taxon>Bacteria</taxon>
        <taxon>Pseudomonadati</taxon>
        <taxon>Pseudomonadota</taxon>
        <taxon>Betaproteobacteria</taxon>
        <taxon>Burkholderiales</taxon>
        <taxon>Comamonadaceae</taxon>
        <taxon>Xenophilus</taxon>
    </lineage>
</organism>
<protein>
    <recommendedName>
        <fullName evidence="2">Type VI secretion system component TssM1 N-terminal domain-containing protein</fullName>
    </recommendedName>
</protein>
<dbReference type="InterPro" id="IPR025743">
    <property type="entry name" value="TssM1_N"/>
</dbReference>